<feature type="region of interest" description="Disordered" evidence="1">
    <location>
        <begin position="1"/>
        <end position="218"/>
    </location>
</feature>
<dbReference type="EMBL" id="ML993904">
    <property type="protein sequence ID" value="KAF2203388.1"/>
    <property type="molecule type" value="Genomic_DNA"/>
</dbReference>
<name>A0A9P4JPL1_9PLEO</name>
<proteinExistence type="predicted"/>
<reference evidence="2" key="1">
    <citation type="journal article" date="2020" name="Stud. Mycol.">
        <title>101 Dothideomycetes genomes: a test case for predicting lifestyles and emergence of pathogens.</title>
        <authorList>
            <person name="Haridas S."/>
            <person name="Albert R."/>
            <person name="Binder M."/>
            <person name="Bloem J."/>
            <person name="Labutti K."/>
            <person name="Salamov A."/>
            <person name="Andreopoulos B."/>
            <person name="Baker S."/>
            <person name="Barry K."/>
            <person name="Bills G."/>
            <person name="Bluhm B."/>
            <person name="Cannon C."/>
            <person name="Castanera R."/>
            <person name="Culley D."/>
            <person name="Daum C."/>
            <person name="Ezra D."/>
            <person name="Gonzalez J."/>
            <person name="Henrissat B."/>
            <person name="Kuo A."/>
            <person name="Liang C."/>
            <person name="Lipzen A."/>
            <person name="Lutzoni F."/>
            <person name="Magnuson J."/>
            <person name="Mondo S."/>
            <person name="Nolan M."/>
            <person name="Ohm R."/>
            <person name="Pangilinan J."/>
            <person name="Park H.-J."/>
            <person name="Ramirez L."/>
            <person name="Alfaro M."/>
            <person name="Sun H."/>
            <person name="Tritt A."/>
            <person name="Yoshinaga Y."/>
            <person name="Zwiers L.-H."/>
            <person name="Turgeon B."/>
            <person name="Goodwin S."/>
            <person name="Spatafora J."/>
            <person name="Crous P."/>
            <person name="Grigoriev I."/>
        </authorList>
    </citation>
    <scope>NUCLEOTIDE SEQUENCE</scope>
    <source>
        <strain evidence="2">ATCC 74209</strain>
    </source>
</reference>
<organism evidence="2 3">
    <name type="scientific">Delitschia confertaspora ATCC 74209</name>
    <dbReference type="NCBI Taxonomy" id="1513339"/>
    <lineage>
        <taxon>Eukaryota</taxon>
        <taxon>Fungi</taxon>
        <taxon>Dikarya</taxon>
        <taxon>Ascomycota</taxon>
        <taxon>Pezizomycotina</taxon>
        <taxon>Dothideomycetes</taxon>
        <taxon>Pleosporomycetidae</taxon>
        <taxon>Pleosporales</taxon>
        <taxon>Delitschiaceae</taxon>
        <taxon>Delitschia</taxon>
    </lineage>
</organism>
<feature type="compositionally biased region" description="Basic and acidic residues" evidence="1">
    <location>
        <begin position="120"/>
        <end position="132"/>
    </location>
</feature>
<protein>
    <submittedName>
        <fullName evidence="2">Uncharacterized protein</fullName>
    </submittedName>
</protein>
<feature type="compositionally biased region" description="Low complexity" evidence="1">
    <location>
        <begin position="93"/>
        <end position="104"/>
    </location>
</feature>
<dbReference type="AlphaFoldDB" id="A0A9P4JPL1"/>
<dbReference type="Proteomes" id="UP000799536">
    <property type="component" value="Unassembled WGS sequence"/>
</dbReference>
<feature type="compositionally biased region" description="Polar residues" evidence="1">
    <location>
        <begin position="1"/>
        <end position="10"/>
    </location>
</feature>
<comment type="caution">
    <text evidence="2">The sequence shown here is derived from an EMBL/GenBank/DDBJ whole genome shotgun (WGS) entry which is preliminary data.</text>
</comment>
<dbReference type="OrthoDB" id="5329403at2759"/>
<evidence type="ECO:0000313" key="2">
    <source>
        <dbReference type="EMBL" id="KAF2203388.1"/>
    </source>
</evidence>
<gene>
    <name evidence="2" type="ORF">GQ43DRAFT_470015</name>
</gene>
<sequence>MAPSTANSARTQRKAAPRIIPVVPLPFSRPNRAARPITPEDTVTDVAPVKPTQQPSAPASETNGEQNSGAMHVPLTPDSRVSPLSPKEGKKASPQSSSSGPRGQVAEETVNSQVVTRPQSESKRFMPEDKVMETSPTTSNGSKLPNGLPPPFRPSAKPANMSPALDGPNQSPTQLPPHRAHPSVDSIVFGAMPKSPNISSTPHDMEPEMRAPQNFTRPPPGFLVPQFAPPFYTPSHSHQQSDPNAPFLYPAMSLPPTQAPYSYNRDYPPTAWPGHPSFATPYPPPPPQDTVTMAGARHTPRSLSRSPVISQSLETAVRSEYDGSRHVAQLSNGSAVPALAPKPEDNALELADYMCSQFGNPEFSDIVLQVRSPFTHFPLAAHGIIVSRSRAIASAIHASKASNLRTEDSRLLVDISTTDKFITVQSLSAAVKHLYGLPFVASDGFPWDLPHFQHNADDIDKRNEARTRMEQALSLVAAGSLLQIPSFTARSADLVQKLIRWDTVDQVLHFALNPYSDAGLARENGVQEVHVDSQADQPQQANYGSFSSSMLGDVLDFIAFSIPANFKLYNAAPELVDNPRLPLIAEPKVPAHNPRLSKIRFGDVPAEDDAKPVYATRILSSLLISLPFSALQSLFSHFELGRRLGWSFVADLMRAVVDERENRRQKAWKSFKSSSDGPVEKYPVDTLYWEEHVERSHEHPSGLILTRQRLVGQPGV</sequence>
<feature type="compositionally biased region" description="Polar residues" evidence="1">
    <location>
        <begin position="109"/>
        <end position="119"/>
    </location>
</feature>
<evidence type="ECO:0000313" key="3">
    <source>
        <dbReference type="Proteomes" id="UP000799536"/>
    </source>
</evidence>
<evidence type="ECO:0000256" key="1">
    <source>
        <dbReference type="SAM" id="MobiDB-lite"/>
    </source>
</evidence>
<accession>A0A9P4JPL1</accession>
<feature type="compositionally biased region" description="Polar residues" evidence="1">
    <location>
        <begin position="51"/>
        <end position="69"/>
    </location>
</feature>
<keyword evidence="3" id="KW-1185">Reference proteome</keyword>
<feature type="compositionally biased region" description="Polar residues" evidence="1">
    <location>
        <begin position="134"/>
        <end position="143"/>
    </location>
</feature>